<evidence type="ECO:0000313" key="2">
    <source>
        <dbReference type="EMBL" id="RIA98509.1"/>
    </source>
</evidence>
<keyword evidence="1" id="KW-0472">Membrane</keyword>
<organism evidence="2 3">
    <name type="scientific">Glomus cerebriforme</name>
    <dbReference type="NCBI Taxonomy" id="658196"/>
    <lineage>
        <taxon>Eukaryota</taxon>
        <taxon>Fungi</taxon>
        <taxon>Fungi incertae sedis</taxon>
        <taxon>Mucoromycota</taxon>
        <taxon>Glomeromycotina</taxon>
        <taxon>Glomeromycetes</taxon>
        <taxon>Glomerales</taxon>
        <taxon>Glomeraceae</taxon>
        <taxon>Glomus</taxon>
    </lineage>
</organism>
<evidence type="ECO:0000313" key="3">
    <source>
        <dbReference type="Proteomes" id="UP000265703"/>
    </source>
</evidence>
<sequence>MTRIDNNIMNYFSIISISFLLFQVCILSRTIFIINLISKEQSFFSISVPFKDILRTCSDFTDFIG</sequence>
<dbReference type="AlphaFoldDB" id="A0A397TMB0"/>
<feature type="transmembrane region" description="Helical" evidence="1">
    <location>
        <begin position="12"/>
        <end position="37"/>
    </location>
</feature>
<comment type="caution">
    <text evidence="2">The sequence shown here is derived from an EMBL/GenBank/DDBJ whole genome shotgun (WGS) entry which is preliminary data.</text>
</comment>
<protein>
    <submittedName>
        <fullName evidence="2">Uncharacterized protein</fullName>
    </submittedName>
</protein>
<proteinExistence type="predicted"/>
<gene>
    <name evidence="2" type="ORF">C1645_95504</name>
</gene>
<dbReference type="EMBL" id="QKYT01000014">
    <property type="protein sequence ID" value="RIA98509.1"/>
    <property type="molecule type" value="Genomic_DNA"/>
</dbReference>
<accession>A0A397TMB0</accession>
<name>A0A397TMB0_9GLOM</name>
<keyword evidence="1" id="KW-1133">Transmembrane helix</keyword>
<evidence type="ECO:0000256" key="1">
    <source>
        <dbReference type="SAM" id="Phobius"/>
    </source>
</evidence>
<keyword evidence="1" id="KW-0812">Transmembrane</keyword>
<keyword evidence="3" id="KW-1185">Reference proteome</keyword>
<dbReference type="Proteomes" id="UP000265703">
    <property type="component" value="Unassembled WGS sequence"/>
</dbReference>
<reference evidence="2 3" key="1">
    <citation type="submission" date="2018-06" db="EMBL/GenBank/DDBJ databases">
        <title>Comparative genomics reveals the genomic features of Rhizophagus irregularis, R. cerebriforme, R. diaphanum and Gigaspora rosea, and their symbiotic lifestyle signature.</title>
        <authorList>
            <person name="Morin E."/>
            <person name="San Clemente H."/>
            <person name="Chen E.C.H."/>
            <person name="De La Providencia I."/>
            <person name="Hainaut M."/>
            <person name="Kuo A."/>
            <person name="Kohler A."/>
            <person name="Murat C."/>
            <person name="Tang N."/>
            <person name="Roy S."/>
            <person name="Loubradou J."/>
            <person name="Henrissat B."/>
            <person name="Grigoriev I.V."/>
            <person name="Corradi N."/>
            <person name="Roux C."/>
            <person name="Martin F.M."/>
        </authorList>
    </citation>
    <scope>NUCLEOTIDE SEQUENCE [LARGE SCALE GENOMIC DNA]</scope>
    <source>
        <strain evidence="2 3">DAOM 227022</strain>
    </source>
</reference>